<evidence type="ECO:0000313" key="2">
    <source>
        <dbReference type="Proteomes" id="UP001596509"/>
    </source>
</evidence>
<comment type="caution">
    <text evidence="1">The sequence shown here is derived from an EMBL/GenBank/DDBJ whole genome shotgun (WGS) entry which is preliminary data.</text>
</comment>
<proteinExistence type="predicted"/>
<name>A0ABW2MHW1_9ACTN</name>
<dbReference type="EMBL" id="JBHTCK010000006">
    <property type="protein sequence ID" value="MFC7353143.1"/>
    <property type="molecule type" value="Genomic_DNA"/>
</dbReference>
<keyword evidence="2" id="KW-1185">Reference proteome</keyword>
<organism evidence="1 2">
    <name type="scientific">Streptomyces caviscabies</name>
    <dbReference type="NCBI Taxonomy" id="90079"/>
    <lineage>
        <taxon>Bacteria</taxon>
        <taxon>Bacillati</taxon>
        <taxon>Actinomycetota</taxon>
        <taxon>Actinomycetes</taxon>
        <taxon>Kitasatosporales</taxon>
        <taxon>Streptomycetaceae</taxon>
        <taxon>Streptomyces</taxon>
    </lineage>
</organism>
<sequence>MPPLLKFRAPTRTSVSKGRVMQCAHWHYVPLNLAKQARRKMPHAYLDRVVPCHLPTHEADDHHGLLTELDEYGAALWLRWRGEADVELAVLPDCPAVRTGLDGDGCCLFAGHVEQHTWEDTEETASCTR</sequence>
<gene>
    <name evidence="1" type="ORF">ACFQW9_21075</name>
</gene>
<evidence type="ECO:0000313" key="1">
    <source>
        <dbReference type="EMBL" id="MFC7353143.1"/>
    </source>
</evidence>
<accession>A0ABW2MHW1</accession>
<dbReference type="RefSeq" id="WP_319283748.1">
    <property type="nucleotide sequence ID" value="NZ_JBHTCK010000006.1"/>
</dbReference>
<reference evidence="2" key="1">
    <citation type="journal article" date="2019" name="Int. J. Syst. Evol. Microbiol.">
        <title>The Global Catalogue of Microorganisms (GCM) 10K type strain sequencing project: providing services to taxonomists for standard genome sequencing and annotation.</title>
        <authorList>
            <consortium name="The Broad Institute Genomics Platform"/>
            <consortium name="The Broad Institute Genome Sequencing Center for Infectious Disease"/>
            <person name="Wu L."/>
            <person name="Ma J."/>
        </authorList>
    </citation>
    <scope>NUCLEOTIDE SEQUENCE [LARGE SCALE GENOMIC DNA]</scope>
    <source>
        <strain evidence="2">ICMP 19430</strain>
    </source>
</reference>
<dbReference type="Proteomes" id="UP001596509">
    <property type="component" value="Unassembled WGS sequence"/>
</dbReference>
<protein>
    <submittedName>
        <fullName evidence="1">Uncharacterized protein</fullName>
    </submittedName>
</protein>